<evidence type="ECO:0000256" key="12">
    <source>
        <dbReference type="RuleBase" id="RU003784"/>
    </source>
</evidence>
<evidence type="ECO:0000256" key="4">
    <source>
        <dbReference type="ARBA" id="ARBA00022679"/>
    </source>
</evidence>
<comment type="cofactor">
    <cofactor evidence="1 10">
        <name>Mg(2+)</name>
        <dbReference type="ChEBI" id="CHEBI:18420"/>
    </cofactor>
</comment>
<feature type="site" description="Interaction with substrate tRNA" evidence="10">
    <location>
        <position position="111"/>
    </location>
</feature>
<dbReference type="Gene3D" id="3.40.50.300">
    <property type="entry name" value="P-loop containing nucleotide triphosphate hydrolases"/>
    <property type="match status" value="1"/>
</dbReference>
<comment type="function">
    <text evidence="2 10 12">Catalyzes the transfer of a dimethylallyl group onto the adenine at position 37 in tRNAs that read codons beginning with uridine, leading to the formation of N6-(dimethylallyl)adenosine (i(6)A).</text>
</comment>
<dbReference type="RefSeq" id="WP_168023481.1">
    <property type="nucleotide sequence ID" value="NZ_JAAVUN010000011.1"/>
</dbReference>
<dbReference type="NCBIfam" id="TIGR00174">
    <property type="entry name" value="miaA"/>
    <property type="match status" value="1"/>
</dbReference>
<evidence type="ECO:0000256" key="1">
    <source>
        <dbReference type="ARBA" id="ARBA00001946"/>
    </source>
</evidence>
<dbReference type="HAMAP" id="MF_00185">
    <property type="entry name" value="IPP_trans"/>
    <property type="match status" value="1"/>
</dbReference>
<keyword evidence="5 10" id="KW-0819">tRNA processing</keyword>
<comment type="subunit">
    <text evidence="10">Monomer.</text>
</comment>
<evidence type="ECO:0000256" key="8">
    <source>
        <dbReference type="ARBA" id="ARBA00022842"/>
    </source>
</evidence>
<evidence type="ECO:0000256" key="2">
    <source>
        <dbReference type="ARBA" id="ARBA00003213"/>
    </source>
</evidence>
<evidence type="ECO:0000313" key="15">
    <source>
        <dbReference type="Proteomes" id="UP000521379"/>
    </source>
</evidence>
<proteinExistence type="inferred from homology"/>
<comment type="caution">
    <text evidence="10">Lacks conserved residue(s) required for the propagation of feature annotation.</text>
</comment>
<organism evidence="14 15">
    <name type="scientific">Kocuria subflava</name>
    <dbReference type="NCBI Taxonomy" id="1736139"/>
    <lineage>
        <taxon>Bacteria</taxon>
        <taxon>Bacillati</taxon>
        <taxon>Actinomycetota</taxon>
        <taxon>Actinomycetes</taxon>
        <taxon>Micrococcales</taxon>
        <taxon>Micrococcaceae</taxon>
        <taxon>Kocuria</taxon>
    </lineage>
</organism>
<dbReference type="InterPro" id="IPR039657">
    <property type="entry name" value="Dimethylallyltransferase"/>
</dbReference>
<feature type="site" description="Interaction with substrate tRNA" evidence="10">
    <location>
        <position position="132"/>
    </location>
</feature>
<accession>A0A846TRX3</accession>
<evidence type="ECO:0000256" key="3">
    <source>
        <dbReference type="ARBA" id="ARBA00005842"/>
    </source>
</evidence>
<dbReference type="Gene3D" id="1.10.20.140">
    <property type="match status" value="1"/>
</dbReference>
<evidence type="ECO:0000256" key="7">
    <source>
        <dbReference type="ARBA" id="ARBA00022840"/>
    </source>
</evidence>
<keyword evidence="7 10" id="KW-0067">ATP-binding</keyword>
<comment type="caution">
    <text evidence="14">The sequence shown here is derived from an EMBL/GenBank/DDBJ whole genome shotgun (WGS) entry which is preliminary data.</text>
</comment>
<dbReference type="SUPFAM" id="SSF52540">
    <property type="entry name" value="P-loop containing nucleoside triphosphate hydrolases"/>
    <property type="match status" value="2"/>
</dbReference>
<keyword evidence="15" id="KW-1185">Reference proteome</keyword>
<dbReference type="GO" id="GO:0052381">
    <property type="term" value="F:tRNA dimethylallyltransferase activity"/>
    <property type="evidence" value="ECO:0007669"/>
    <property type="project" value="UniProtKB-UniRule"/>
</dbReference>
<protein>
    <recommendedName>
        <fullName evidence="10">tRNA dimethylallyltransferase</fullName>
        <ecNumber evidence="10">2.5.1.75</ecNumber>
    </recommendedName>
    <alternativeName>
        <fullName evidence="10">Dimethylallyl diphosphate:tRNA dimethylallyltransferase</fullName>
        <shortName evidence="10">DMAPP:tRNA dimethylallyltransferase</shortName>
        <shortName evidence="10">DMATase</shortName>
    </alternativeName>
    <alternativeName>
        <fullName evidence="10">Isopentenyl-diphosphate:tRNA isopentenyltransferase</fullName>
        <shortName evidence="10">IPP transferase</shortName>
        <shortName evidence="10">IPPT</shortName>
        <shortName evidence="10">IPTase</shortName>
    </alternativeName>
</protein>
<evidence type="ECO:0000256" key="10">
    <source>
        <dbReference type="HAMAP-Rule" id="MF_00185"/>
    </source>
</evidence>
<dbReference type="FunFam" id="1.10.20.140:FF:000001">
    <property type="entry name" value="tRNA dimethylallyltransferase"/>
    <property type="match status" value="1"/>
</dbReference>
<evidence type="ECO:0000256" key="5">
    <source>
        <dbReference type="ARBA" id="ARBA00022694"/>
    </source>
</evidence>
<dbReference type="Pfam" id="PF01715">
    <property type="entry name" value="IPPT"/>
    <property type="match status" value="1"/>
</dbReference>
<evidence type="ECO:0000313" key="14">
    <source>
        <dbReference type="EMBL" id="NKE09710.1"/>
    </source>
</evidence>
<evidence type="ECO:0000256" key="13">
    <source>
        <dbReference type="RuleBase" id="RU003785"/>
    </source>
</evidence>
<feature type="binding site" evidence="10">
    <location>
        <begin position="22"/>
        <end position="27"/>
    </location>
    <ligand>
        <name>substrate</name>
    </ligand>
</feature>
<dbReference type="AlphaFoldDB" id="A0A846TRX3"/>
<evidence type="ECO:0000256" key="9">
    <source>
        <dbReference type="ARBA" id="ARBA00049563"/>
    </source>
</evidence>
<dbReference type="EC" id="2.5.1.75" evidence="10"/>
<feature type="binding site" evidence="10">
    <location>
        <begin position="20"/>
        <end position="27"/>
    </location>
    <ligand>
        <name>ATP</name>
        <dbReference type="ChEBI" id="CHEBI:30616"/>
    </ligand>
</feature>
<dbReference type="InterPro" id="IPR027417">
    <property type="entry name" value="P-loop_NTPase"/>
</dbReference>
<dbReference type="EMBL" id="JAAVUN010000011">
    <property type="protein sequence ID" value="NKE09710.1"/>
    <property type="molecule type" value="Genomic_DNA"/>
</dbReference>
<dbReference type="InterPro" id="IPR018022">
    <property type="entry name" value="IPT"/>
</dbReference>
<reference evidence="14 15" key="1">
    <citation type="submission" date="2020-02" db="EMBL/GenBank/DDBJ databases">
        <authorList>
            <person name="Sun Q."/>
        </authorList>
    </citation>
    <scope>NUCLEOTIDE SEQUENCE [LARGE SCALE GENOMIC DNA]</scope>
    <source>
        <strain evidence="14 15">YIM 13062</strain>
    </source>
</reference>
<comment type="similarity">
    <text evidence="3 10 13">Belongs to the IPP transferase family.</text>
</comment>
<dbReference type="PANTHER" id="PTHR11088">
    <property type="entry name" value="TRNA DIMETHYLALLYLTRANSFERASE"/>
    <property type="match status" value="1"/>
</dbReference>
<keyword evidence="6 10" id="KW-0547">Nucleotide-binding</keyword>
<evidence type="ECO:0000256" key="6">
    <source>
        <dbReference type="ARBA" id="ARBA00022741"/>
    </source>
</evidence>
<evidence type="ECO:0000256" key="11">
    <source>
        <dbReference type="RuleBase" id="RU003783"/>
    </source>
</evidence>
<name>A0A846TRX3_9MICC</name>
<gene>
    <name evidence="10 14" type="primary">miaA</name>
    <name evidence="14" type="ORF">GTW58_07125</name>
</gene>
<sequence>MADFTTTPSPASLPVIALVGPTGTGKTALSVQLAQQLGGEVVNADAMQFYRGMDIGTAKATVEERAGVAHHLLDIMDVTQEASVAAFQHQARQCFEQIWQRGHVPILVGGSGLYVRAALDHMEFPGTDPAVRRRLEEELAAHGPGALRTRLQAVDPESAARIKNDRRLVRALEVHQVTGRPFTAFMPTREYVQPAIQIALDLDRSQLHDRLEQRVHAMVEAGLEDEVRRLIPRGLREGKTASRALGYGQFLAVLDGEMTIEEAVTSTVVSTRQFAKRQVTWFRGDPRVQWLDATDPLLVKHTLELIRRSGIAD</sequence>
<keyword evidence="4 10" id="KW-0808">Transferase</keyword>
<dbReference type="GO" id="GO:0005524">
    <property type="term" value="F:ATP binding"/>
    <property type="evidence" value="ECO:0007669"/>
    <property type="project" value="UniProtKB-UniRule"/>
</dbReference>
<dbReference type="Proteomes" id="UP000521379">
    <property type="component" value="Unassembled WGS sequence"/>
</dbReference>
<dbReference type="PANTHER" id="PTHR11088:SF60">
    <property type="entry name" value="TRNA DIMETHYLALLYLTRANSFERASE"/>
    <property type="match status" value="1"/>
</dbReference>
<dbReference type="GO" id="GO:0006400">
    <property type="term" value="P:tRNA modification"/>
    <property type="evidence" value="ECO:0007669"/>
    <property type="project" value="TreeGrafter"/>
</dbReference>
<keyword evidence="8 10" id="KW-0460">Magnesium</keyword>
<comment type="catalytic activity">
    <reaction evidence="9 10 11">
        <text>adenosine(37) in tRNA + dimethylallyl diphosphate = N(6)-dimethylallyladenosine(37) in tRNA + diphosphate</text>
        <dbReference type="Rhea" id="RHEA:26482"/>
        <dbReference type="Rhea" id="RHEA-COMP:10162"/>
        <dbReference type="Rhea" id="RHEA-COMP:10375"/>
        <dbReference type="ChEBI" id="CHEBI:33019"/>
        <dbReference type="ChEBI" id="CHEBI:57623"/>
        <dbReference type="ChEBI" id="CHEBI:74411"/>
        <dbReference type="ChEBI" id="CHEBI:74415"/>
        <dbReference type="EC" id="2.5.1.75"/>
    </reaction>
</comment>